<accession>A0A4V3V3R4</accession>
<evidence type="ECO:0000313" key="3">
    <source>
        <dbReference type="EMBL" id="MBD0221828.1"/>
    </source>
</evidence>
<evidence type="ECO:0000313" key="4">
    <source>
        <dbReference type="EMBL" id="MYM80249.1"/>
    </source>
</evidence>
<protein>
    <submittedName>
        <fullName evidence="3">DUF2523 domain-containing protein</fullName>
    </submittedName>
    <submittedName>
        <fullName evidence="2">Putative membrane protein</fullName>
    </submittedName>
</protein>
<dbReference type="EMBL" id="PUDN01000131">
    <property type="protein sequence ID" value="PQH47970.1"/>
    <property type="molecule type" value="Genomic_DNA"/>
</dbReference>
<evidence type="ECO:0000313" key="7">
    <source>
        <dbReference type="Proteomes" id="UP000239276"/>
    </source>
</evidence>
<gene>
    <name evidence="2" type="ORF">ABR2091_0466</name>
    <name evidence="5" type="ORF">C5U34_17410</name>
    <name evidence="4" type="ORF">GSE42_20265</name>
    <name evidence="3" type="ORF">IAG11_18295</name>
</gene>
<evidence type="ECO:0000313" key="8">
    <source>
        <dbReference type="Proteomes" id="UP000480763"/>
    </source>
</evidence>
<keyword evidence="1" id="KW-1133">Transmembrane helix</keyword>
<evidence type="ECO:0000256" key="1">
    <source>
        <dbReference type="SAM" id="Phobius"/>
    </source>
</evidence>
<dbReference type="Proteomes" id="UP000066661">
    <property type="component" value="Chromosome I"/>
</dbReference>
<dbReference type="AlphaFoldDB" id="A0A4V3V3R4"/>
<dbReference type="Proteomes" id="UP000480763">
    <property type="component" value="Unassembled WGS sequence"/>
</dbReference>
<sequence length="94" mass="9646">MGKILYTALTLLLGSALKRVLLGAGIGLFTTHVVQGLISIYIARATQNMSFGTSSALAFLGMCGGDKAIGILIGALSTYAIIKSAQIGIQKLSS</sequence>
<reference evidence="4 8" key="2">
    <citation type="journal article" date="2017" name="Ann. Clin. Microbiol. Antimicrob.">
        <title>New eight genes identified at the clinical multidrug-resistant Acinetobacter baumannii DMS06669 strain in a Vietnam hospital.</title>
        <authorList>
            <person name="Si-Tuan N."/>
            <person name="Ngoc H.M."/>
            <person name="Hang P.T.T."/>
            <person name="Nguyen C."/>
            <person name="Van P.H."/>
            <person name="Huong N.T."/>
        </authorList>
    </citation>
    <scope>NUCLEOTIDE SEQUENCE [LARGE SCALE GENOMIC DNA]</scope>
    <source>
        <strain evidence="4 8">DMS06669</strain>
    </source>
</reference>
<evidence type="ECO:0000313" key="2">
    <source>
        <dbReference type="EMBL" id="CUW33888.1"/>
    </source>
</evidence>
<reference evidence="4" key="4">
    <citation type="submission" date="2019-12" db="EMBL/GenBank/DDBJ databases">
        <authorList>
            <person name="Nguyen S.-T."/>
        </authorList>
    </citation>
    <scope>NUCLEOTIDE SEQUENCE</scope>
    <source>
        <strain evidence="4">DMS06669</strain>
    </source>
</reference>
<proteinExistence type="predicted"/>
<feature type="transmembrane region" description="Helical" evidence="1">
    <location>
        <begin position="55"/>
        <end position="82"/>
    </location>
</feature>
<dbReference type="RefSeq" id="WP_000516406.1">
    <property type="nucleotide sequence ID" value="NZ_CAKNBW010000001.1"/>
</dbReference>
<name>A0A4V3V3R4_ACIBA</name>
<evidence type="ECO:0000313" key="9">
    <source>
        <dbReference type="Proteomes" id="UP000634608"/>
    </source>
</evidence>
<organism evidence="3 9">
    <name type="scientific">Acinetobacter baumannii</name>
    <dbReference type="NCBI Taxonomy" id="470"/>
    <lineage>
        <taxon>Bacteria</taxon>
        <taxon>Pseudomonadati</taxon>
        <taxon>Pseudomonadota</taxon>
        <taxon>Gammaproteobacteria</taxon>
        <taxon>Moraxellales</taxon>
        <taxon>Moraxellaceae</taxon>
        <taxon>Acinetobacter</taxon>
        <taxon>Acinetobacter calcoaceticus/baumannii complex</taxon>
    </lineage>
</organism>
<dbReference type="EMBL" id="LN997846">
    <property type="protein sequence ID" value="CUW33888.1"/>
    <property type="molecule type" value="Genomic_DNA"/>
</dbReference>
<dbReference type="Proteomes" id="UP000239276">
    <property type="component" value="Unassembled WGS sequence"/>
</dbReference>
<dbReference type="EMBL" id="WWCH01000014">
    <property type="protein sequence ID" value="MYM80249.1"/>
    <property type="molecule type" value="Genomic_DNA"/>
</dbReference>
<keyword evidence="1" id="KW-0812">Transmembrane</keyword>
<evidence type="ECO:0000313" key="6">
    <source>
        <dbReference type="Proteomes" id="UP000066661"/>
    </source>
</evidence>
<feature type="transmembrane region" description="Helical" evidence="1">
    <location>
        <begin position="20"/>
        <end position="43"/>
    </location>
</feature>
<dbReference type="Proteomes" id="UP000634608">
    <property type="component" value="Unassembled WGS sequence"/>
</dbReference>
<reference evidence="5 7" key="3">
    <citation type="journal article" date="2018" name="J. Antimicrob. Chemother.">
        <title>Phylogenomics of colistin-susceptible and resistant XDR Acinetobacter baumannii.</title>
        <authorList>
            <person name="Mustapha M."/>
            <person name="Li B."/>
            <person name="Pacey M.P."/>
            <person name="Mettus R.T."/>
            <person name="McElheny C.L."/>
            <person name="Ernst R.K."/>
            <person name="Cooper V.S."/>
            <person name="Doi Y."/>
        </authorList>
    </citation>
    <scope>NUCLEOTIDE SEQUENCE [LARGE SCALE GENOMIC DNA]</scope>
    <source>
        <strain evidence="5 7">R20</strain>
    </source>
</reference>
<dbReference type="InterPro" id="IPR019670">
    <property type="entry name" value="DUF2523"/>
</dbReference>
<keyword evidence="1" id="KW-0472">Membrane</keyword>
<reference evidence="2 6" key="1">
    <citation type="submission" date="2015-12" db="EMBL/GenBank/DDBJ databases">
        <authorList>
            <person name="Wibberg D."/>
        </authorList>
    </citation>
    <scope>NUCLEOTIDE SEQUENCE [LARGE SCALE GENOMIC DNA]</scope>
    <source>
        <strain evidence="2">R2091</strain>
    </source>
</reference>
<dbReference type="Pfam" id="PF10734">
    <property type="entry name" value="DUF2523"/>
    <property type="match status" value="1"/>
</dbReference>
<reference evidence="3" key="5">
    <citation type="submission" date="2020-08" db="EMBL/GenBank/DDBJ databases">
        <title>Diversity of carbapenem-resistant Acinetobacter baumannii and bacteriophage-mediated spread of the Oxa23 carbapenemase.</title>
        <authorList>
            <person name="Abouelfetouh A."/>
            <person name="Mattock J."/>
            <person name="Turner D."/>
            <person name="Li E."/>
            <person name="Evans B.A."/>
        </authorList>
    </citation>
    <scope>NUCLEOTIDE SEQUENCE</scope>
    <source>
        <strain evidence="3">A86</strain>
    </source>
</reference>
<evidence type="ECO:0000313" key="5">
    <source>
        <dbReference type="EMBL" id="PQH47970.1"/>
    </source>
</evidence>
<dbReference type="EMBL" id="JACSVK010000088">
    <property type="protein sequence ID" value="MBD0221828.1"/>
    <property type="molecule type" value="Genomic_DNA"/>
</dbReference>